<comment type="caution">
    <text evidence="9">The sequence shown here is derived from an EMBL/GenBank/DDBJ whole genome shotgun (WGS) entry which is preliminary data.</text>
</comment>
<reference evidence="9" key="1">
    <citation type="submission" date="2023-07" db="EMBL/GenBank/DDBJ databases">
        <title>draft genome sequence of fig (Ficus carica).</title>
        <authorList>
            <person name="Takahashi T."/>
            <person name="Nishimura K."/>
        </authorList>
    </citation>
    <scope>NUCLEOTIDE SEQUENCE</scope>
</reference>
<evidence type="ECO:0000313" key="10">
    <source>
        <dbReference type="Proteomes" id="UP001187192"/>
    </source>
</evidence>
<evidence type="ECO:0000256" key="5">
    <source>
        <dbReference type="ARBA" id="ARBA00023212"/>
    </source>
</evidence>
<feature type="compositionally biased region" description="Polar residues" evidence="7">
    <location>
        <begin position="1427"/>
        <end position="1441"/>
    </location>
</feature>
<evidence type="ECO:0000256" key="6">
    <source>
        <dbReference type="ARBA" id="ARBA00023242"/>
    </source>
</evidence>
<accession>A0AA88DV01</accession>
<dbReference type="PANTHER" id="PTHR13738:SF1">
    <property type="entry name" value="TROPONIN I"/>
    <property type="match status" value="1"/>
</dbReference>
<comment type="similarity">
    <text evidence="3">Belongs to the INCENP family.</text>
</comment>
<evidence type="ECO:0000256" key="2">
    <source>
        <dbReference type="ARBA" id="ARBA00004186"/>
    </source>
</evidence>
<feature type="region of interest" description="Disordered" evidence="7">
    <location>
        <begin position="1268"/>
        <end position="1465"/>
    </location>
</feature>
<feature type="domain" description="Inner centromere protein ARK-binding" evidence="8">
    <location>
        <begin position="1448"/>
        <end position="1496"/>
    </location>
</feature>
<feature type="region of interest" description="Disordered" evidence="7">
    <location>
        <begin position="681"/>
        <end position="732"/>
    </location>
</feature>
<evidence type="ECO:0000256" key="4">
    <source>
        <dbReference type="ARBA" id="ARBA00022490"/>
    </source>
</evidence>
<feature type="region of interest" description="Disordered" evidence="7">
    <location>
        <begin position="21"/>
        <end position="54"/>
    </location>
</feature>
<keyword evidence="4" id="KW-0963">Cytoplasm</keyword>
<proteinExistence type="inferred from homology"/>
<feature type="region of interest" description="Disordered" evidence="7">
    <location>
        <begin position="737"/>
        <end position="756"/>
    </location>
</feature>
<feature type="compositionally biased region" description="Basic and acidic residues" evidence="7">
    <location>
        <begin position="1268"/>
        <end position="1306"/>
    </location>
</feature>
<feature type="compositionally biased region" description="Polar residues" evidence="7">
    <location>
        <begin position="44"/>
        <end position="54"/>
    </location>
</feature>
<dbReference type="InterPro" id="IPR050875">
    <property type="entry name" value="Troponin_I"/>
</dbReference>
<comment type="subcellular location">
    <subcellularLocation>
        <location evidence="2">Cytoplasm</location>
        <location evidence="2">Cytoskeleton</location>
        <location evidence="2">Spindle</location>
    </subcellularLocation>
    <subcellularLocation>
        <location evidence="1">Nucleus</location>
    </subcellularLocation>
</comment>
<evidence type="ECO:0000256" key="3">
    <source>
        <dbReference type="ARBA" id="ARBA00010042"/>
    </source>
</evidence>
<dbReference type="EMBL" id="BTGU01000127">
    <property type="protein sequence ID" value="GMN62340.1"/>
    <property type="molecule type" value="Genomic_DNA"/>
</dbReference>
<dbReference type="PANTHER" id="PTHR13738">
    <property type="entry name" value="TROPONIN I"/>
    <property type="match status" value="1"/>
</dbReference>
<dbReference type="Proteomes" id="UP001187192">
    <property type="component" value="Unassembled WGS sequence"/>
</dbReference>
<organism evidence="9 10">
    <name type="scientific">Ficus carica</name>
    <name type="common">Common fig</name>
    <dbReference type="NCBI Taxonomy" id="3494"/>
    <lineage>
        <taxon>Eukaryota</taxon>
        <taxon>Viridiplantae</taxon>
        <taxon>Streptophyta</taxon>
        <taxon>Embryophyta</taxon>
        <taxon>Tracheophyta</taxon>
        <taxon>Spermatophyta</taxon>
        <taxon>Magnoliopsida</taxon>
        <taxon>eudicotyledons</taxon>
        <taxon>Gunneridae</taxon>
        <taxon>Pentapetalae</taxon>
        <taxon>rosids</taxon>
        <taxon>fabids</taxon>
        <taxon>Rosales</taxon>
        <taxon>Moraceae</taxon>
        <taxon>Ficeae</taxon>
        <taxon>Ficus</taxon>
    </lineage>
</organism>
<dbReference type="GO" id="GO:0005819">
    <property type="term" value="C:spindle"/>
    <property type="evidence" value="ECO:0007669"/>
    <property type="project" value="UniProtKB-SubCell"/>
</dbReference>
<feature type="compositionally biased region" description="Polar residues" evidence="7">
    <location>
        <begin position="1400"/>
        <end position="1416"/>
    </location>
</feature>
<feature type="region of interest" description="Disordered" evidence="7">
    <location>
        <begin position="96"/>
        <end position="115"/>
    </location>
</feature>
<feature type="compositionally biased region" description="Basic and acidic residues" evidence="7">
    <location>
        <begin position="1385"/>
        <end position="1399"/>
    </location>
</feature>
<feature type="compositionally biased region" description="Polar residues" evidence="7">
    <location>
        <begin position="1184"/>
        <end position="1201"/>
    </location>
</feature>
<dbReference type="Pfam" id="PF03941">
    <property type="entry name" value="INCENP_ARK-bind"/>
    <property type="match status" value="1"/>
</dbReference>
<sequence>MESVKTLDTGHVICAVEDDKIGDTWSEEQGSRNDSREVTRSRSSRLQESSMNVGSSSKVIREYGALVTDSAGLPIQQSNHGNQPLELIRKSPIAYQTGGETEPGVGEKRGIEKGSGTDFRRITRSKSFNQQSNCGTISLTRQAQLFDRGETIKSAKIIEESAGLKHVTDNYSGRITRSRNSRLPCNTVYDMSKPVRLSSGKENHELFVVSGIGHSTKGNSGEGHTSRRKGSQSYRTIERVSIFSHSNINPHISADKSLPIQEDQEPFAANSTDVSDEENIVDECIARNTRTEPLFTAERKSELVNSQDLARRVTRSRSAALHKPLETKLLNSSGRIGRKVSGVDVMDLPHTNTSQPANLEGCAVIAKGNEIVSDGPVEAHPVCLGSNSGGFIEPEVLSLCAADISMLVEPKQLNFEDIEASSFNGMSAPAVEEESAGRLSEKSPSALLESAGMLEKAVAENNQENDRISLVEGVEFGKEEEPQRDSSEVQADDTTTAIITFDQHVVSPIKEAAQVEMDIETNNLQQSDVNSNKRSSLIGNLVTIQAARESMPVNLLTEVTISDLSDVNAYSWMDLSLVTETETLIEAEPTELGFNDSGLETFSADQDLPKDADFPQVTKLDPCANQEVYKDHAVELPCAVSKDRSMGNLTRSTANSDMSPHHTIEPLERSIHEDTGIDCSQSTQDQIAAKSVAKTSFVGGSSSRNKRKRSDLHDTLSNSPRTKENIVLPVNEACEGRDSLTEEHSPRDNLESQDLQLSQEDVVQSVINRSQVADLPQIEGHNIPEGSKSSPKLQVEAADFSLEERDRITNASFAFVNEELEAPLVPIETGHAAGDCEGHLMEGTRDEGPSSIIHDGEFQHSLEENGNSYRLKENIEMGGSECLTNGEAPTQEEKFDLVGTSSLGFQHSPSLCLTGAHESMPMLQRYIMQSDDEQSCSADEGISFDKLNLSNMAIERASILEQLCKSACMQTPASFSSASCKLHKLSSLHQSVPTGLLEGMDMEDKLPTSEEISRPSHARAHSDCLPGTTCYSDWDIKKPCTSPVRKVWDRIIKSGSSGKRRSLIPELPCINEENENGEEVAETYQEGVVMEMLTSSVNREPLAEINANLPESEAASYADRFSLESVSTEFSFNGTNNKAKKNPGNGRSIQRRYNNKENEPLGATSLKGKPGSLHNRFSKPKLAKTSSRKGGQSMAETETKRSNIVSNITSFIPLVQQKQAPAIVTGKRDVKVKALEAAGAAKRAAEKKENERKLKKEAIKLKRARLEQENIRQLELQKKRKEEERKKKEAEMAAKKRQREEEEKKEKERKRLRIDEARKQQQKEHEQKLQAAKEEKNAKGRDMGEKGHEVRESKDEKRNHKTEIRKGDDNCPSLSEVEPTTRASSSDDRRAGIVPKDFEASSNVGNSLKETSSLTYKVNDLDEQTRTKNSVATTIQEQSYDISPYKCSDDEDEEDDDEPNGKFIPSWASKNRIALAVFSQDRVDPAAIFPTESFCSIAEGNSDR</sequence>
<gene>
    <name evidence="9" type="ORF">TIFTF001_031416</name>
</gene>
<feature type="compositionally biased region" description="Basic and acidic residues" evidence="7">
    <location>
        <begin position="737"/>
        <end position="750"/>
    </location>
</feature>
<name>A0AA88DV01_FICCA</name>
<evidence type="ECO:0000256" key="7">
    <source>
        <dbReference type="SAM" id="MobiDB-lite"/>
    </source>
</evidence>
<evidence type="ECO:0000259" key="8">
    <source>
        <dbReference type="Pfam" id="PF03941"/>
    </source>
</evidence>
<evidence type="ECO:0000313" key="9">
    <source>
        <dbReference type="EMBL" id="GMN62340.1"/>
    </source>
</evidence>
<evidence type="ECO:0000256" key="1">
    <source>
        <dbReference type="ARBA" id="ARBA00004123"/>
    </source>
</evidence>
<dbReference type="InterPro" id="IPR005635">
    <property type="entry name" value="Inner_centromere_prot_ARK-bd"/>
</dbReference>
<dbReference type="GO" id="GO:0005634">
    <property type="term" value="C:nucleus"/>
    <property type="evidence" value="ECO:0007669"/>
    <property type="project" value="UniProtKB-SubCell"/>
</dbReference>
<keyword evidence="10" id="KW-1185">Reference proteome</keyword>
<feature type="compositionally biased region" description="Basic and acidic residues" evidence="7">
    <location>
        <begin position="1313"/>
        <end position="1369"/>
    </location>
</feature>
<protein>
    <recommendedName>
        <fullName evidence="8">Inner centromere protein ARK-binding domain-containing protein</fullName>
    </recommendedName>
</protein>
<keyword evidence="6" id="KW-0539">Nucleus</keyword>
<keyword evidence="5" id="KW-0206">Cytoskeleton</keyword>
<feature type="compositionally biased region" description="Acidic residues" evidence="7">
    <location>
        <begin position="1449"/>
        <end position="1458"/>
    </location>
</feature>
<feature type="region of interest" description="Disordered" evidence="7">
    <location>
        <begin position="212"/>
        <end position="233"/>
    </location>
</feature>
<feature type="compositionally biased region" description="Basic and acidic residues" evidence="7">
    <location>
        <begin position="29"/>
        <end position="40"/>
    </location>
</feature>
<feature type="region of interest" description="Disordered" evidence="7">
    <location>
        <begin position="1132"/>
        <end position="1201"/>
    </location>
</feature>